<dbReference type="GO" id="GO:0004620">
    <property type="term" value="F:phospholipase activity"/>
    <property type="evidence" value="ECO:0007669"/>
    <property type="project" value="TreeGrafter"/>
</dbReference>
<evidence type="ECO:0000256" key="1">
    <source>
        <dbReference type="ARBA" id="ARBA00010240"/>
    </source>
</evidence>
<reference evidence="7" key="1">
    <citation type="submission" date="2019-09" db="EMBL/GenBank/DDBJ databases">
        <title>Draft genome information of white flower Hibiscus syriacus.</title>
        <authorList>
            <person name="Kim Y.-M."/>
        </authorList>
    </citation>
    <scope>NUCLEOTIDE SEQUENCE [LARGE SCALE GENOMIC DNA]</scope>
    <source>
        <strain evidence="7">YM2019G1</strain>
    </source>
</reference>
<dbReference type="EC" id="3.1.1.-" evidence="5"/>
<dbReference type="AlphaFoldDB" id="A0A6A2ZZZ4"/>
<dbReference type="PANTHER" id="PTHR32176">
    <property type="entry name" value="XYLOSE ISOMERASE"/>
    <property type="match status" value="1"/>
</dbReference>
<evidence type="ECO:0000313" key="7">
    <source>
        <dbReference type="EMBL" id="KAE8697146.1"/>
    </source>
</evidence>
<keyword evidence="8" id="KW-1185">Reference proteome</keyword>
<proteinExistence type="inferred from homology"/>
<dbReference type="PROSITE" id="PS51635">
    <property type="entry name" value="PNPLA"/>
    <property type="match status" value="1"/>
</dbReference>
<comment type="caution">
    <text evidence="4">Lacks conserved residue(s) required for the propagation of feature annotation.</text>
</comment>
<dbReference type="InterPro" id="IPR002641">
    <property type="entry name" value="PNPLA_dom"/>
</dbReference>
<feature type="short sequence motif" description="GXGXXG" evidence="4">
    <location>
        <begin position="9"/>
        <end position="14"/>
    </location>
</feature>
<comment type="function">
    <text evidence="5">Lipolytic acyl hydrolase (LAH).</text>
</comment>
<evidence type="ECO:0000256" key="4">
    <source>
        <dbReference type="PROSITE-ProRule" id="PRU01161"/>
    </source>
</evidence>
<dbReference type="EMBL" id="VEPZ02001055">
    <property type="protein sequence ID" value="KAE8697146.1"/>
    <property type="molecule type" value="Genomic_DNA"/>
</dbReference>
<accession>A0A6A2ZZZ4</accession>
<dbReference type="GO" id="GO:0047372">
    <property type="term" value="F:monoacylglycerol lipase activity"/>
    <property type="evidence" value="ECO:0007669"/>
    <property type="project" value="TreeGrafter"/>
</dbReference>
<keyword evidence="2 5" id="KW-0442">Lipid degradation</keyword>
<evidence type="ECO:0000256" key="3">
    <source>
        <dbReference type="ARBA" id="ARBA00023098"/>
    </source>
</evidence>
<keyword evidence="5" id="KW-0378">Hydrolase</keyword>
<evidence type="ECO:0000313" key="8">
    <source>
        <dbReference type="Proteomes" id="UP000436088"/>
    </source>
</evidence>
<evidence type="ECO:0000256" key="5">
    <source>
        <dbReference type="RuleBase" id="RU361262"/>
    </source>
</evidence>
<comment type="similarity">
    <text evidence="1 5">Belongs to the patatin family.</text>
</comment>
<dbReference type="GO" id="GO:0016042">
    <property type="term" value="P:lipid catabolic process"/>
    <property type="evidence" value="ECO:0007669"/>
    <property type="project" value="UniProtKB-KW"/>
</dbReference>
<dbReference type="SUPFAM" id="SSF52151">
    <property type="entry name" value="FabD/lysophospholipase-like"/>
    <property type="match status" value="2"/>
</dbReference>
<feature type="short sequence motif" description="GXSXG" evidence="4">
    <location>
        <begin position="47"/>
        <end position="51"/>
    </location>
</feature>
<gene>
    <name evidence="7" type="ORF">F3Y22_tig00110633pilonHSYRG00244</name>
</gene>
<keyword evidence="3 5" id="KW-0443">Lipid metabolism</keyword>
<evidence type="ECO:0000256" key="2">
    <source>
        <dbReference type="ARBA" id="ARBA00022963"/>
    </source>
</evidence>
<dbReference type="PANTHER" id="PTHR32176:SF92">
    <property type="entry name" value="XYLOSE ISOMERASE"/>
    <property type="match status" value="1"/>
</dbReference>
<feature type="domain" description="PNPLA" evidence="6">
    <location>
        <begin position="5"/>
        <end position="251"/>
    </location>
</feature>
<organism evidence="7 8">
    <name type="scientific">Hibiscus syriacus</name>
    <name type="common">Rose of Sharon</name>
    <dbReference type="NCBI Taxonomy" id="106335"/>
    <lineage>
        <taxon>Eukaryota</taxon>
        <taxon>Viridiplantae</taxon>
        <taxon>Streptophyta</taxon>
        <taxon>Embryophyta</taxon>
        <taxon>Tracheophyta</taxon>
        <taxon>Spermatophyta</taxon>
        <taxon>Magnoliopsida</taxon>
        <taxon>eudicotyledons</taxon>
        <taxon>Gunneridae</taxon>
        <taxon>Pentapetalae</taxon>
        <taxon>rosids</taxon>
        <taxon>malvids</taxon>
        <taxon>Malvales</taxon>
        <taxon>Malvaceae</taxon>
        <taxon>Malvoideae</taxon>
        <taxon>Hibiscus</taxon>
    </lineage>
</organism>
<dbReference type="InterPro" id="IPR016035">
    <property type="entry name" value="Acyl_Trfase/lysoPLipase"/>
</dbReference>
<comment type="caution">
    <text evidence="7">The sequence shown here is derived from an EMBL/GenBank/DDBJ whole genome shotgun (WGS) entry which is preliminary data.</text>
</comment>
<dbReference type="Pfam" id="PF01734">
    <property type="entry name" value="Patatin"/>
    <property type="match status" value="1"/>
</dbReference>
<evidence type="ECO:0000259" key="6">
    <source>
        <dbReference type="PROSITE" id="PS51635"/>
    </source>
</evidence>
<name>A0A6A2ZZZ4_HIBSY</name>
<dbReference type="Proteomes" id="UP000436088">
    <property type="component" value="Unassembled WGS sequence"/>
</dbReference>
<dbReference type="Gene3D" id="3.40.1090.10">
    <property type="entry name" value="Cytosolic phospholipase A2 catalytic domain"/>
    <property type="match status" value="1"/>
</dbReference>
<comment type="domain">
    <text evidence="5">The nitrogen atoms of the two glycine residues in the GGXR motif define the oxyanion hole, and stabilize the oxyanion that forms during the nucleophilic attack by the catalytic serine during substrate cleavage.</text>
</comment>
<sequence length="251" mass="27645">MVTVLSIDGGGIRGLSPDIILAFLVRQLQNLDGPDARIADYFDVVAGTSTGGLISVILSVPAPGKTRPFPAREINNFYYNYGGVAAANPVRTFQRRRRKGFRKPMDFTKTLVLSLGCAEAKFEAKYDADLVNTWGWFKWVIYDKGSPMLQSLTSASHDMVGFHTAARFNSFGSDENFLRIQFRLASWFEAKFPDDPIPIEDIIAKFRSLNQCKQLVPSACRPPPHGFLKINVDGAMRCDGSAGGIGVFVSP</sequence>
<protein>
    <recommendedName>
        <fullName evidence="5">Patatin</fullName>
        <ecNumber evidence="5">3.1.1.-</ecNumber>
    </recommendedName>
</protein>